<keyword evidence="1" id="KW-0472">Membrane</keyword>
<feature type="domain" description="Anti-sigma K factor RskA C-terminal" evidence="2">
    <location>
        <begin position="111"/>
        <end position="243"/>
    </location>
</feature>
<gene>
    <name evidence="3" type="ORF">SADO_10979</name>
</gene>
<evidence type="ECO:0000259" key="2">
    <source>
        <dbReference type="Pfam" id="PF10099"/>
    </source>
</evidence>
<dbReference type="PANTHER" id="PTHR37461:SF1">
    <property type="entry name" value="ANTI-SIGMA-K FACTOR RSKA"/>
    <property type="match status" value="1"/>
</dbReference>
<dbReference type="Pfam" id="PF10099">
    <property type="entry name" value="RskA_C"/>
    <property type="match status" value="1"/>
</dbReference>
<accession>A0ABV2B1K4</accession>
<dbReference type="Proteomes" id="UP001460888">
    <property type="component" value="Unassembled WGS sequence"/>
</dbReference>
<dbReference type="RefSeq" id="WP_353111329.1">
    <property type="nucleotide sequence ID" value="NZ_APND01000003.1"/>
</dbReference>
<comment type="caution">
    <text evidence="3">The sequence shown here is derived from an EMBL/GenBank/DDBJ whole genome shotgun (WGS) entry which is preliminary data.</text>
</comment>
<evidence type="ECO:0000313" key="3">
    <source>
        <dbReference type="EMBL" id="MES1929776.1"/>
    </source>
</evidence>
<name>A0ABV2B1K4_9GAMM</name>
<evidence type="ECO:0000256" key="1">
    <source>
        <dbReference type="SAM" id="Phobius"/>
    </source>
</evidence>
<feature type="transmembrane region" description="Helical" evidence="1">
    <location>
        <begin position="104"/>
        <end position="124"/>
    </location>
</feature>
<dbReference type="PANTHER" id="PTHR37461">
    <property type="entry name" value="ANTI-SIGMA-K FACTOR RSKA"/>
    <property type="match status" value="1"/>
</dbReference>
<sequence>MAESEQEQRTLQAAEYVLGTLDARERSRFDTLLMHDAEARAELAYWEHRLGALGLALEPVEPPAAVWDGVTRELGMARIDRTAQSSAPVVEPGRAAANDSAGPIWRGVAIAASVAAIVMAGLLFTGSNSGGNAVEQAPQAAYASVVYDEPTGMSWHVTAREDSHKMKVVAMGDYDVPEGKVLRLWFKPDDGGPVLLGKWPNTHGDHEMTVPDKVAKSMDRPARLMVSMEDAGANDQASGPSGKLMWTSRIARRTS</sequence>
<evidence type="ECO:0000313" key="4">
    <source>
        <dbReference type="Proteomes" id="UP001460888"/>
    </source>
</evidence>
<keyword evidence="4" id="KW-1185">Reference proteome</keyword>
<protein>
    <recommendedName>
        <fullName evidence="2">Anti-sigma K factor RskA C-terminal domain-containing protein</fullName>
    </recommendedName>
</protein>
<dbReference type="EMBL" id="APND01000003">
    <property type="protein sequence ID" value="MES1929776.1"/>
    <property type="molecule type" value="Genomic_DNA"/>
</dbReference>
<dbReference type="InterPro" id="IPR051474">
    <property type="entry name" value="Anti-sigma-K/W_factor"/>
</dbReference>
<organism evidence="3 4">
    <name type="scientific">Salinisphaera dokdonensis CL-ES53</name>
    <dbReference type="NCBI Taxonomy" id="1304272"/>
    <lineage>
        <taxon>Bacteria</taxon>
        <taxon>Pseudomonadati</taxon>
        <taxon>Pseudomonadota</taxon>
        <taxon>Gammaproteobacteria</taxon>
        <taxon>Salinisphaerales</taxon>
        <taxon>Salinisphaeraceae</taxon>
        <taxon>Salinisphaera</taxon>
    </lineage>
</organism>
<dbReference type="InterPro" id="IPR018764">
    <property type="entry name" value="RskA_C"/>
</dbReference>
<proteinExistence type="predicted"/>
<reference evidence="3 4" key="1">
    <citation type="submission" date="2013-03" db="EMBL/GenBank/DDBJ databases">
        <title>Salinisphaera dokdonensis CL-ES53 Genome Sequencing.</title>
        <authorList>
            <person name="Li C."/>
            <person name="Lai Q."/>
            <person name="Shao Z."/>
        </authorList>
    </citation>
    <scope>NUCLEOTIDE SEQUENCE [LARGE SCALE GENOMIC DNA]</scope>
    <source>
        <strain evidence="3 4">CL-ES53</strain>
    </source>
</reference>
<keyword evidence="1" id="KW-0812">Transmembrane</keyword>
<keyword evidence="1" id="KW-1133">Transmembrane helix</keyword>